<keyword evidence="1" id="KW-1133">Transmembrane helix</keyword>
<evidence type="ECO:0000313" key="4">
    <source>
        <dbReference type="Proteomes" id="UP001241758"/>
    </source>
</evidence>
<dbReference type="InterPro" id="IPR050039">
    <property type="entry name" value="MAB_1171c-like"/>
</dbReference>
<proteinExistence type="predicted"/>
<keyword evidence="4" id="KW-1185">Reference proteome</keyword>
<dbReference type="NCBIfam" id="NF042915">
    <property type="entry name" value="MAB_1171c_fam"/>
    <property type="match status" value="1"/>
</dbReference>
<feature type="transmembrane region" description="Helical" evidence="1">
    <location>
        <begin position="140"/>
        <end position="161"/>
    </location>
</feature>
<dbReference type="InterPro" id="IPR046675">
    <property type="entry name" value="DUF6545"/>
</dbReference>
<gene>
    <name evidence="3" type="ORF">QLQ12_28905</name>
</gene>
<sequence>MDDVLYPLFAGIAWLAFGFKAAALRHDPSSPPLRSMTATFLTLASAMTFATPWVYLGFDAFVNVPNLARLCTHVSVMALSLSVQGWLLYWASPENLRRSLLRRGALFLVVVATMTALFVLAPVDEETLDFSTRYGDAPYVAYYMTVYVTYFGAALIDMARLSWRYSKLAGESFLRLGLRLASIGSAMGFVYAFEKGAYVLARNFDVTLVPDVVQESMGPVVGGSAAFTLVIGMTIPVWGPRLAQIGPTARRYRAYRSLNPLWSALYAARPEIALEAPDRRRDELSIDDIDYRLLRRVIEIRDARLTLRPYLSADTAETARRRATEKHLGPEETEAVVEAAVLAAGIRAAQSDTPAERPYLTTPDGGQDLSSETATLVRVARAFTRSSIVTAAVSDLEAMPKTTQEPVA</sequence>
<dbReference type="RefSeq" id="WP_282763715.1">
    <property type="nucleotide sequence ID" value="NZ_JASCTH010000021.1"/>
</dbReference>
<feature type="transmembrane region" description="Helical" evidence="1">
    <location>
        <begin position="36"/>
        <end position="55"/>
    </location>
</feature>
<evidence type="ECO:0000313" key="3">
    <source>
        <dbReference type="EMBL" id="MDI6102646.1"/>
    </source>
</evidence>
<feature type="transmembrane region" description="Helical" evidence="1">
    <location>
        <begin position="100"/>
        <end position="120"/>
    </location>
</feature>
<protein>
    <recommendedName>
        <fullName evidence="2">DUF6545 domain-containing protein</fullName>
    </recommendedName>
</protein>
<dbReference type="EMBL" id="JASCTH010000021">
    <property type="protein sequence ID" value="MDI6102646.1"/>
    <property type="molecule type" value="Genomic_DNA"/>
</dbReference>
<feature type="transmembrane region" description="Helical" evidence="1">
    <location>
        <begin position="6"/>
        <end position="24"/>
    </location>
</feature>
<accession>A0ABT6WSD6</accession>
<feature type="domain" description="DUF6545" evidence="2">
    <location>
        <begin position="249"/>
        <end position="385"/>
    </location>
</feature>
<keyword evidence="1" id="KW-0472">Membrane</keyword>
<feature type="transmembrane region" description="Helical" evidence="1">
    <location>
        <begin position="220"/>
        <end position="243"/>
    </location>
</feature>
<evidence type="ECO:0000259" key="2">
    <source>
        <dbReference type="Pfam" id="PF20182"/>
    </source>
</evidence>
<feature type="transmembrane region" description="Helical" evidence="1">
    <location>
        <begin position="67"/>
        <end position="88"/>
    </location>
</feature>
<dbReference type="Pfam" id="PF20182">
    <property type="entry name" value="DUF6545"/>
    <property type="match status" value="1"/>
</dbReference>
<comment type="caution">
    <text evidence="3">The sequence shown here is derived from an EMBL/GenBank/DDBJ whole genome shotgun (WGS) entry which is preliminary data.</text>
</comment>
<dbReference type="Proteomes" id="UP001241758">
    <property type="component" value="Unassembled WGS sequence"/>
</dbReference>
<keyword evidence="1" id="KW-0812">Transmembrane</keyword>
<feature type="transmembrane region" description="Helical" evidence="1">
    <location>
        <begin position="173"/>
        <end position="193"/>
    </location>
</feature>
<organism evidence="3 4">
    <name type="scientific">Actinoplanes sandaracinus</name>
    <dbReference type="NCBI Taxonomy" id="3045177"/>
    <lineage>
        <taxon>Bacteria</taxon>
        <taxon>Bacillati</taxon>
        <taxon>Actinomycetota</taxon>
        <taxon>Actinomycetes</taxon>
        <taxon>Micromonosporales</taxon>
        <taxon>Micromonosporaceae</taxon>
        <taxon>Actinoplanes</taxon>
    </lineage>
</organism>
<evidence type="ECO:0000256" key="1">
    <source>
        <dbReference type="SAM" id="Phobius"/>
    </source>
</evidence>
<name>A0ABT6WSD6_9ACTN</name>
<reference evidence="3 4" key="1">
    <citation type="submission" date="2023-05" db="EMBL/GenBank/DDBJ databases">
        <title>Actinoplanes sp. NEAU-A12 genome sequencing.</title>
        <authorList>
            <person name="Wang Z.-S."/>
        </authorList>
    </citation>
    <scope>NUCLEOTIDE SEQUENCE [LARGE SCALE GENOMIC DNA]</scope>
    <source>
        <strain evidence="3 4">NEAU-A12</strain>
    </source>
</reference>